<evidence type="ECO:0000313" key="2">
    <source>
        <dbReference type="Proteomes" id="UP000789342"/>
    </source>
</evidence>
<reference evidence="1" key="1">
    <citation type="submission" date="2021-06" db="EMBL/GenBank/DDBJ databases">
        <authorList>
            <person name="Kallberg Y."/>
            <person name="Tangrot J."/>
            <person name="Rosling A."/>
        </authorList>
    </citation>
    <scope>NUCLEOTIDE SEQUENCE</scope>
    <source>
        <strain evidence="1">CL551</strain>
    </source>
</reference>
<organism evidence="1 2">
    <name type="scientific">Acaulospora morrowiae</name>
    <dbReference type="NCBI Taxonomy" id="94023"/>
    <lineage>
        <taxon>Eukaryota</taxon>
        <taxon>Fungi</taxon>
        <taxon>Fungi incertae sedis</taxon>
        <taxon>Mucoromycota</taxon>
        <taxon>Glomeromycotina</taxon>
        <taxon>Glomeromycetes</taxon>
        <taxon>Diversisporales</taxon>
        <taxon>Acaulosporaceae</taxon>
        <taxon>Acaulospora</taxon>
    </lineage>
</organism>
<feature type="non-terminal residue" evidence="1">
    <location>
        <position position="1"/>
    </location>
</feature>
<accession>A0A9N9J2J1</accession>
<feature type="non-terminal residue" evidence="1">
    <location>
        <position position="97"/>
    </location>
</feature>
<name>A0A9N9J2J1_9GLOM</name>
<dbReference type="Proteomes" id="UP000789342">
    <property type="component" value="Unassembled WGS sequence"/>
</dbReference>
<dbReference type="EMBL" id="CAJVPV010041502">
    <property type="protein sequence ID" value="CAG8762245.1"/>
    <property type="molecule type" value="Genomic_DNA"/>
</dbReference>
<dbReference type="AlphaFoldDB" id="A0A9N9J2J1"/>
<gene>
    <name evidence="1" type="ORF">AMORRO_LOCUS16011</name>
</gene>
<comment type="caution">
    <text evidence="1">The sequence shown here is derived from an EMBL/GenBank/DDBJ whole genome shotgun (WGS) entry which is preliminary data.</text>
</comment>
<protein>
    <submittedName>
        <fullName evidence="1">13060_t:CDS:1</fullName>
    </submittedName>
</protein>
<keyword evidence="2" id="KW-1185">Reference proteome</keyword>
<proteinExistence type="predicted"/>
<evidence type="ECO:0000313" key="1">
    <source>
        <dbReference type="EMBL" id="CAG8762245.1"/>
    </source>
</evidence>
<sequence length="97" mass="10506">PTVLIGIMGQVKTRSSYSSDLTYYNTNSGNLTSTSAKENVEPDTFDLTDNLNSSNGSMRVESLNAINCTDSSETPSNDPVRVETFDATSDVYDPLDL</sequence>